<proteinExistence type="inferred from homology"/>
<dbReference type="PIRSF" id="PIRSF005700">
    <property type="entry name" value="PepC"/>
    <property type="match status" value="1"/>
</dbReference>
<name>A0A1N6FRJ8_9BACT</name>
<keyword evidence="2 4" id="KW-0378">Hydrolase</keyword>
<keyword evidence="3 4" id="KW-0788">Thiol protease</keyword>
<feature type="signal peptide" evidence="6">
    <location>
        <begin position="1"/>
        <end position="19"/>
    </location>
</feature>
<dbReference type="Proteomes" id="UP000185003">
    <property type="component" value="Unassembled WGS sequence"/>
</dbReference>
<sequence>MRFKMTLMLSLAIGFQAAAQESPVSIQATDNNGFSILKNNAATAVKDQGNTGTCWCFATISLIESECLRAGVEKPDISEMYAVRNTYLYKARNYVLRQGDSRFGQGGLGHDVLNAAGRYGLMPESAFSGLKEGQKRFDHNEMEKALKSYLDSILKKRPVSRDWETGYAAIMDEYMGQTPPATFDYNGKTYTPEKYAKEVVKFNPDDYISLTSFTHHPFYSSFVLEIPDNHANGSFYNVTLEELIGATKAAVQKGYTVMWDADVSNKGFISKYGYAFSPEHDTVPNKTHPDPDLAEVKVTSEYRQGLFENLVTQDDHLMHITGIGKSKKGKPFFIVKNSWGTTSSPFGGYVYVSEPYFAVNTINVIVPKASLDKALLKKLKIN</sequence>
<evidence type="ECO:0000256" key="5">
    <source>
        <dbReference type="PIRSR" id="PIRSR005700-1"/>
    </source>
</evidence>
<dbReference type="EMBL" id="FSRA01000001">
    <property type="protein sequence ID" value="SIN97864.1"/>
    <property type="molecule type" value="Genomic_DNA"/>
</dbReference>
<gene>
    <name evidence="8" type="ORF">SAMN04488055_2371</name>
</gene>
<keyword evidence="4" id="KW-0031">Aminopeptidase</keyword>
<dbReference type="GO" id="GO:0009636">
    <property type="term" value="P:response to toxic substance"/>
    <property type="evidence" value="ECO:0007669"/>
    <property type="project" value="TreeGrafter"/>
</dbReference>
<evidence type="ECO:0000313" key="8">
    <source>
        <dbReference type="EMBL" id="SIN97864.1"/>
    </source>
</evidence>
<dbReference type="GO" id="GO:0005737">
    <property type="term" value="C:cytoplasm"/>
    <property type="evidence" value="ECO:0007669"/>
    <property type="project" value="TreeGrafter"/>
</dbReference>
<evidence type="ECO:0000256" key="3">
    <source>
        <dbReference type="ARBA" id="ARBA00022807"/>
    </source>
</evidence>
<evidence type="ECO:0000256" key="2">
    <source>
        <dbReference type="ARBA" id="ARBA00022801"/>
    </source>
</evidence>
<keyword evidence="1 4" id="KW-0645">Protease</keyword>
<evidence type="ECO:0000313" key="9">
    <source>
        <dbReference type="Proteomes" id="UP000185003"/>
    </source>
</evidence>
<dbReference type="InterPro" id="IPR038765">
    <property type="entry name" value="Papain-like_cys_pep_sf"/>
</dbReference>
<dbReference type="RefSeq" id="WP_074239440.1">
    <property type="nucleotide sequence ID" value="NZ_FSRA01000001.1"/>
</dbReference>
<evidence type="ECO:0000256" key="1">
    <source>
        <dbReference type="ARBA" id="ARBA00022670"/>
    </source>
</evidence>
<dbReference type="STRING" id="536979.SAMN04488055_2371"/>
<dbReference type="Pfam" id="PF03051">
    <property type="entry name" value="Peptidase_C1_2"/>
    <property type="match status" value="1"/>
</dbReference>
<dbReference type="InterPro" id="IPR000668">
    <property type="entry name" value="Peptidase_C1A_C"/>
</dbReference>
<evidence type="ECO:0000259" key="7">
    <source>
        <dbReference type="Pfam" id="PF00112"/>
    </source>
</evidence>
<accession>A0A1N6FRJ8</accession>
<feature type="active site" evidence="5">
    <location>
        <position position="337"/>
    </location>
</feature>
<protein>
    <recommendedName>
        <fullName evidence="4">Aminopeptidase</fullName>
    </recommendedName>
</protein>
<dbReference type="PANTHER" id="PTHR10363:SF2">
    <property type="entry name" value="BLEOMYCIN HYDROLASE"/>
    <property type="match status" value="1"/>
</dbReference>
<feature type="active site" evidence="5">
    <location>
        <position position="316"/>
    </location>
</feature>
<dbReference type="PROSITE" id="PS00139">
    <property type="entry name" value="THIOL_PROTEASE_CYS"/>
    <property type="match status" value="1"/>
</dbReference>
<feature type="chain" id="PRO_5012252567" description="Aminopeptidase" evidence="6">
    <location>
        <begin position="20"/>
        <end position="382"/>
    </location>
</feature>
<dbReference type="OrthoDB" id="9814054at2"/>
<dbReference type="GO" id="GO:0006508">
    <property type="term" value="P:proteolysis"/>
    <property type="evidence" value="ECO:0007669"/>
    <property type="project" value="UniProtKB-KW"/>
</dbReference>
<evidence type="ECO:0000256" key="6">
    <source>
        <dbReference type="SAM" id="SignalP"/>
    </source>
</evidence>
<keyword evidence="9" id="KW-1185">Reference proteome</keyword>
<evidence type="ECO:0000256" key="4">
    <source>
        <dbReference type="PIRNR" id="PIRNR005700"/>
    </source>
</evidence>
<dbReference type="AlphaFoldDB" id="A0A1N6FRJ8"/>
<reference evidence="8 9" key="1">
    <citation type="submission" date="2016-11" db="EMBL/GenBank/DDBJ databases">
        <authorList>
            <person name="Jaros S."/>
            <person name="Januszkiewicz K."/>
            <person name="Wedrychowicz H."/>
        </authorList>
    </citation>
    <scope>NUCLEOTIDE SEQUENCE [LARGE SCALE GENOMIC DNA]</scope>
    <source>
        <strain evidence="8 9">DSM 24787</strain>
    </source>
</reference>
<dbReference type="InterPro" id="IPR000169">
    <property type="entry name" value="Pept_cys_AS"/>
</dbReference>
<dbReference type="SUPFAM" id="SSF54001">
    <property type="entry name" value="Cysteine proteinases"/>
    <property type="match status" value="1"/>
</dbReference>
<dbReference type="Pfam" id="PF00112">
    <property type="entry name" value="Peptidase_C1"/>
    <property type="match status" value="1"/>
</dbReference>
<dbReference type="GO" id="GO:0070005">
    <property type="term" value="F:cysteine-type aminopeptidase activity"/>
    <property type="evidence" value="ECO:0007669"/>
    <property type="project" value="InterPro"/>
</dbReference>
<organism evidence="8 9">
    <name type="scientific">Chitinophaga niabensis</name>
    <dbReference type="NCBI Taxonomy" id="536979"/>
    <lineage>
        <taxon>Bacteria</taxon>
        <taxon>Pseudomonadati</taxon>
        <taxon>Bacteroidota</taxon>
        <taxon>Chitinophagia</taxon>
        <taxon>Chitinophagales</taxon>
        <taxon>Chitinophagaceae</taxon>
        <taxon>Chitinophaga</taxon>
    </lineage>
</organism>
<dbReference type="InterPro" id="IPR004134">
    <property type="entry name" value="Peptidase_C1B"/>
</dbReference>
<feature type="domain" description="Peptidase C1A papain C-terminal" evidence="7">
    <location>
        <begin position="39"/>
        <end position="80"/>
    </location>
</feature>
<comment type="similarity">
    <text evidence="4">Belongs to the peptidase C1 family.</text>
</comment>
<dbReference type="Gene3D" id="3.90.70.10">
    <property type="entry name" value="Cysteine proteinases"/>
    <property type="match status" value="1"/>
</dbReference>
<feature type="active site" evidence="5">
    <location>
        <position position="54"/>
    </location>
</feature>
<dbReference type="GO" id="GO:0043418">
    <property type="term" value="P:homocysteine catabolic process"/>
    <property type="evidence" value="ECO:0007669"/>
    <property type="project" value="TreeGrafter"/>
</dbReference>
<keyword evidence="6" id="KW-0732">Signal</keyword>
<dbReference type="PANTHER" id="PTHR10363">
    <property type="entry name" value="BLEOMYCIN HYDROLASE"/>
    <property type="match status" value="1"/>
</dbReference>